<gene>
    <name evidence="1" type="ORF">V6N12_024146</name>
</gene>
<protein>
    <submittedName>
        <fullName evidence="1">Uncharacterized protein</fullName>
    </submittedName>
</protein>
<proteinExistence type="predicted"/>
<accession>A0ABR2FZR4</accession>
<name>A0ABR2FZR4_9ROSI</name>
<comment type="caution">
    <text evidence="1">The sequence shown here is derived from an EMBL/GenBank/DDBJ whole genome shotgun (WGS) entry which is preliminary data.</text>
</comment>
<keyword evidence="2" id="KW-1185">Reference proteome</keyword>
<dbReference type="EMBL" id="JBBPBM010000004">
    <property type="protein sequence ID" value="KAK8589755.1"/>
    <property type="molecule type" value="Genomic_DNA"/>
</dbReference>
<sequence>MTADVESNVSLFAEKARHWNDTVFGHIGRKKRELLAWIRGVDRALRKNHSNFLVQLDVDLRAELDEVLRHEESLWLQKLWVNWASFGDRNTTYFHRYTMQRR</sequence>
<evidence type="ECO:0000313" key="2">
    <source>
        <dbReference type="Proteomes" id="UP001472677"/>
    </source>
</evidence>
<dbReference type="Proteomes" id="UP001472677">
    <property type="component" value="Unassembled WGS sequence"/>
</dbReference>
<organism evidence="1 2">
    <name type="scientific">Hibiscus sabdariffa</name>
    <name type="common">roselle</name>
    <dbReference type="NCBI Taxonomy" id="183260"/>
    <lineage>
        <taxon>Eukaryota</taxon>
        <taxon>Viridiplantae</taxon>
        <taxon>Streptophyta</taxon>
        <taxon>Embryophyta</taxon>
        <taxon>Tracheophyta</taxon>
        <taxon>Spermatophyta</taxon>
        <taxon>Magnoliopsida</taxon>
        <taxon>eudicotyledons</taxon>
        <taxon>Gunneridae</taxon>
        <taxon>Pentapetalae</taxon>
        <taxon>rosids</taxon>
        <taxon>malvids</taxon>
        <taxon>Malvales</taxon>
        <taxon>Malvaceae</taxon>
        <taxon>Malvoideae</taxon>
        <taxon>Hibiscus</taxon>
    </lineage>
</organism>
<reference evidence="1 2" key="1">
    <citation type="journal article" date="2024" name="G3 (Bethesda)">
        <title>Genome assembly of Hibiscus sabdariffa L. provides insights into metabolisms of medicinal natural products.</title>
        <authorList>
            <person name="Kim T."/>
        </authorList>
    </citation>
    <scope>NUCLEOTIDE SEQUENCE [LARGE SCALE GENOMIC DNA]</scope>
    <source>
        <strain evidence="1">TK-2024</strain>
        <tissue evidence="1">Old leaves</tissue>
    </source>
</reference>
<evidence type="ECO:0000313" key="1">
    <source>
        <dbReference type="EMBL" id="KAK8589755.1"/>
    </source>
</evidence>